<dbReference type="Proteomes" id="UP000821845">
    <property type="component" value="Chromosome 4"/>
</dbReference>
<gene>
    <name evidence="1" type="ORF">HPB50_013884</name>
</gene>
<organism evidence="1 2">
    <name type="scientific">Hyalomma asiaticum</name>
    <name type="common">Tick</name>
    <dbReference type="NCBI Taxonomy" id="266040"/>
    <lineage>
        <taxon>Eukaryota</taxon>
        <taxon>Metazoa</taxon>
        <taxon>Ecdysozoa</taxon>
        <taxon>Arthropoda</taxon>
        <taxon>Chelicerata</taxon>
        <taxon>Arachnida</taxon>
        <taxon>Acari</taxon>
        <taxon>Parasitiformes</taxon>
        <taxon>Ixodida</taxon>
        <taxon>Ixodoidea</taxon>
        <taxon>Ixodidae</taxon>
        <taxon>Hyalomminae</taxon>
        <taxon>Hyalomma</taxon>
    </lineage>
</organism>
<keyword evidence="2" id="KW-1185">Reference proteome</keyword>
<sequence length="132" mass="14138">MGSSEDEEPEEAEKSKECLAAHGYTVGKTLGAGSYSTVKDGYEAQPVVSNHRPTAPDPLAQGREACLRVRPCCRRGHIRGYTGHPLLPKAPLHVTPIEFPSRVNRRASLSKPVGLCIAETPTFAGGLSEEAE</sequence>
<name>A0ACB7SHP6_HYAAI</name>
<comment type="caution">
    <text evidence="1">The sequence shown here is derived from an EMBL/GenBank/DDBJ whole genome shotgun (WGS) entry which is preliminary data.</text>
</comment>
<reference evidence="1" key="1">
    <citation type="submission" date="2020-05" db="EMBL/GenBank/DDBJ databases">
        <title>Large-scale comparative analyses of tick genomes elucidate their genetic diversity and vector capacities.</title>
        <authorList>
            <person name="Jia N."/>
            <person name="Wang J."/>
            <person name="Shi W."/>
            <person name="Du L."/>
            <person name="Sun Y."/>
            <person name="Zhan W."/>
            <person name="Jiang J."/>
            <person name="Wang Q."/>
            <person name="Zhang B."/>
            <person name="Ji P."/>
            <person name="Sakyi L.B."/>
            <person name="Cui X."/>
            <person name="Yuan T."/>
            <person name="Jiang B."/>
            <person name="Yang W."/>
            <person name="Lam T.T.-Y."/>
            <person name="Chang Q."/>
            <person name="Ding S."/>
            <person name="Wang X."/>
            <person name="Zhu J."/>
            <person name="Ruan X."/>
            <person name="Zhao L."/>
            <person name="Wei J."/>
            <person name="Que T."/>
            <person name="Du C."/>
            <person name="Cheng J."/>
            <person name="Dai P."/>
            <person name="Han X."/>
            <person name="Huang E."/>
            <person name="Gao Y."/>
            <person name="Liu J."/>
            <person name="Shao H."/>
            <person name="Ye R."/>
            <person name="Li L."/>
            <person name="Wei W."/>
            <person name="Wang X."/>
            <person name="Wang C."/>
            <person name="Yang T."/>
            <person name="Huo Q."/>
            <person name="Li W."/>
            <person name="Guo W."/>
            <person name="Chen H."/>
            <person name="Zhou L."/>
            <person name="Ni X."/>
            <person name="Tian J."/>
            <person name="Zhou Y."/>
            <person name="Sheng Y."/>
            <person name="Liu T."/>
            <person name="Pan Y."/>
            <person name="Xia L."/>
            <person name="Li J."/>
            <person name="Zhao F."/>
            <person name="Cao W."/>
        </authorList>
    </citation>
    <scope>NUCLEOTIDE SEQUENCE</scope>
    <source>
        <strain evidence="1">Hyas-2018</strain>
    </source>
</reference>
<evidence type="ECO:0000313" key="2">
    <source>
        <dbReference type="Proteomes" id="UP000821845"/>
    </source>
</evidence>
<protein>
    <submittedName>
        <fullName evidence="1">Uncharacterized protein</fullName>
    </submittedName>
</protein>
<proteinExistence type="predicted"/>
<accession>A0ACB7SHP6</accession>
<dbReference type="EMBL" id="CM023484">
    <property type="protein sequence ID" value="KAH6933258.1"/>
    <property type="molecule type" value="Genomic_DNA"/>
</dbReference>
<evidence type="ECO:0000313" key="1">
    <source>
        <dbReference type="EMBL" id="KAH6933258.1"/>
    </source>
</evidence>